<sequence>MKRNTCLWLGVVLLLIIPLTKGLSEAVQLISFDREVGRSNKFSLLRPFQTRRYYKKHPIYGTNQFLIIFDKILELSMCMVICSVI</sequence>
<dbReference type="InParanoid" id="E9HGS8"/>
<feature type="signal peptide" evidence="1">
    <location>
        <begin position="1"/>
        <end position="22"/>
    </location>
</feature>
<reference evidence="2 3" key="1">
    <citation type="journal article" date="2011" name="Science">
        <title>The ecoresponsive genome of Daphnia pulex.</title>
        <authorList>
            <person name="Colbourne J.K."/>
            <person name="Pfrender M.E."/>
            <person name="Gilbert D."/>
            <person name="Thomas W.K."/>
            <person name="Tucker A."/>
            <person name="Oakley T.H."/>
            <person name="Tokishita S."/>
            <person name="Aerts A."/>
            <person name="Arnold G.J."/>
            <person name="Basu M.K."/>
            <person name="Bauer D.J."/>
            <person name="Caceres C.E."/>
            <person name="Carmel L."/>
            <person name="Casola C."/>
            <person name="Choi J.H."/>
            <person name="Detter J.C."/>
            <person name="Dong Q."/>
            <person name="Dusheyko S."/>
            <person name="Eads B.D."/>
            <person name="Frohlich T."/>
            <person name="Geiler-Samerotte K.A."/>
            <person name="Gerlach D."/>
            <person name="Hatcher P."/>
            <person name="Jogdeo S."/>
            <person name="Krijgsveld J."/>
            <person name="Kriventseva E.V."/>
            <person name="Kultz D."/>
            <person name="Laforsch C."/>
            <person name="Lindquist E."/>
            <person name="Lopez J."/>
            <person name="Manak J.R."/>
            <person name="Muller J."/>
            <person name="Pangilinan J."/>
            <person name="Patwardhan R.P."/>
            <person name="Pitluck S."/>
            <person name="Pritham E.J."/>
            <person name="Rechtsteiner A."/>
            <person name="Rho M."/>
            <person name="Rogozin I.B."/>
            <person name="Sakarya O."/>
            <person name="Salamov A."/>
            <person name="Schaack S."/>
            <person name="Shapiro H."/>
            <person name="Shiga Y."/>
            <person name="Skalitzky C."/>
            <person name="Smith Z."/>
            <person name="Souvorov A."/>
            <person name="Sung W."/>
            <person name="Tang Z."/>
            <person name="Tsuchiya D."/>
            <person name="Tu H."/>
            <person name="Vos H."/>
            <person name="Wang M."/>
            <person name="Wolf Y.I."/>
            <person name="Yamagata H."/>
            <person name="Yamada T."/>
            <person name="Ye Y."/>
            <person name="Shaw J.R."/>
            <person name="Andrews J."/>
            <person name="Crease T.J."/>
            <person name="Tang H."/>
            <person name="Lucas S.M."/>
            <person name="Robertson H.M."/>
            <person name="Bork P."/>
            <person name="Koonin E.V."/>
            <person name="Zdobnov E.M."/>
            <person name="Grigoriev I.V."/>
            <person name="Lynch M."/>
            <person name="Boore J.L."/>
        </authorList>
    </citation>
    <scope>NUCLEOTIDE SEQUENCE [LARGE SCALE GENOMIC DNA]</scope>
</reference>
<dbReference type="AlphaFoldDB" id="E9HGS8"/>
<dbReference type="Proteomes" id="UP000000305">
    <property type="component" value="Unassembled WGS sequence"/>
</dbReference>
<evidence type="ECO:0000256" key="1">
    <source>
        <dbReference type="SAM" id="SignalP"/>
    </source>
</evidence>
<keyword evidence="3" id="KW-1185">Reference proteome</keyword>
<dbReference type="HOGENOM" id="CLU_2514926_0_0_1"/>
<proteinExistence type="predicted"/>
<organism evidence="2 3">
    <name type="scientific">Daphnia pulex</name>
    <name type="common">Water flea</name>
    <dbReference type="NCBI Taxonomy" id="6669"/>
    <lineage>
        <taxon>Eukaryota</taxon>
        <taxon>Metazoa</taxon>
        <taxon>Ecdysozoa</taxon>
        <taxon>Arthropoda</taxon>
        <taxon>Crustacea</taxon>
        <taxon>Branchiopoda</taxon>
        <taxon>Diplostraca</taxon>
        <taxon>Cladocera</taxon>
        <taxon>Anomopoda</taxon>
        <taxon>Daphniidae</taxon>
        <taxon>Daphnia</taxon>
    </lineage>
</organism>
<accession>E9HGS8</accession>
<keyword evidence="1" id="KW-0732">Signal</keyword>
<dbReference type="KEGG" id="dpx:DAPPUDRAFT_301175"/>
<protein>
    <submittedName>
        <fullName evidence="2">Uncharacterized protein</fullName>
    </submittedName>
</protein>
<evidence type="ECO:0000313" key="3">
    <source>
        <dbReference type="Proteomes" id="UP000000305"/>
    </source>
</evidence>
<dbReference type="EMBL" id="GL732643">
    <property type="protein sequence ID" value="EFX69012.1"/>
    <property type="molecule type" value="Genomic_DNA"/>
</dbReference>
<gene>
    <name evidence="2" type="ORF">DAPPUDRAFT_301175</name>
</gene>
<evidence type="ECO:0000313" key="2">
    <source>
        <dbReference type="EMBL" id="EFX69012.1"/>
    </source>
</evidence>
<feature type="chain" id="PRO_5003238381" evidence="1">
    <location>
        <begin position="23"/>
        <end position="85"/>
    </location>
</feature>
<name>E9HGS8_DAPPU</name>